<reference evidence="3 4" key="1">
    <citation type="journal article" date="2019" name="Emerg. Microbes Infect.">
        <title>Comprehensive subspecies identification of 175 nontuberculous mycobacteria species based on 7547 genomic profiles.</title>
        <authorList>
            <person name="Matsumoto Y."/>
            <person name="Kinjo T."/>
            <person name="Motooka D."/>
            <person name="Nabeya D."/>
            <person name="Jung N."/>
            <person name="Uechi K."/>
            <person name="Horii T."/>
            <person name="Iida T."/>
            <person name="Fujita J."/>
            <person name="Nakamura S."/>
        </authorList>
    </citation>
    <scope>NUCLEOTIDE SEQUENCE [LARGE SCALE GENOMIC DNA]</scope>
    <source>
        <strain evidence="3 4">JCM 17322</strain>
    </source>
</reference>
<evidence type="ECO:0000313" key="4">
    <source>
        <dbReference type="Proteomes" id="UP000465361"/>
    </source>
</evidence>
<name>A0A7I9XXL5_9MYCO</name>
<dbReference type="Pfam" id="PF00557">
    <property type="entry name" value="Peptidase_M24"/>
    <property type="match status" value="1"/>
</dbReference>
<comment type="caution">
    <text evidence="3">The sequence shown here is derived from an EMBL/GenBank/DDBJ whole genome shotgun (WGS) entry which is preliminary data.</text>
</comment>
<evidence type="ECO:0000259" key="1">
    <source>
        <dbReference type="Pfam" id="PF00557"/>
    </source>
</evidence>
<evidence type="ECO:0000313" key="3">
    <source>
        <dbReference type="EMBL" id="GFG74541.1"/>
    </source>
</evidence>
<dbReference type="EMBL" id="BLKW01000002">
    <property type="protein sequence ID" value="GFG74541.1"/>
    <property type="molecule type" value="Genomic_DNA"/>
</dbReference>
<dbReference type="SUPFAM" id="SSF53092">
    <property type="entry name" value="Creatinase/prolidase N-terminal domain"/>
    <property type="match status" value="1"/>
</dbReference>
<dbReference type="AlphaFoldDB" id="A0A7I9XXL5"/>
<dbReference type="PANTHER" id="PTHR46112:SF8">
    <property type="entry name" value="CYTOPLASMIC PEPTIDASE PEPQ-RELATED"/>
    <property type="match status" value="1"/>
</dbReference>
<dbReference type="InterPro" id="IPR050659">
    <property type="entry name" value="Peptidase_M24B"/>
</dbReference>
<dbReference type="InterPro" id="IPR036005">
    <property type="entry name" value="Creatinase/aminopeptidase-like"/>
</dbReference>
<organism evidence="3 4">
    <name type="scientific">Mycobacterium botniense</name>
    <dbReference type="NCBI Taxonomy" id="84962"/>
    <lineage>
        <taxon>Bacteria</taxon>
        <taxon>Bacillati</taxon>
        <taxon>Actinomycetota</taxon>
        <taxon>Actinomycetes</taxon>
        <taxon>Mycobacteriales</taxon>
        <taxon>Mycobacteriaceae</taxon>
        <taxon>Mycobacterium</taxon>
    </lineage>
</organism>
<gene>
    <name evidence="3" type="ORF">MBOT_19060</name>
</gene>
<accession>A0A7I9XXL5</accession>
<proteinExistence type="predicted"/>
<dbReference type="InterPro" id="IPR029149">
    <property type="entry name" value="Creatin/AminoP/Spt16_N"/>
</dbReference>
<dbReference type="Proteomes" id="UP000465361">
    <property type="component" value="Unassembled WGS sequence"/>
</dbReference>
<dbReference type="RefSeq" id="WP_163756294.1">
    <property type="nucleotide sequence ID" value="NZ_BLKW01000002.1"/>
</dbReference>
<dbReference type="InterPro" id="IPR000587">
    <property type="entry name" value="Creatinase_N"/>
</dbReference>
<feature type="domain" description="Creatinase N-terminal" evidence="2">
    <location>
        <begin position="16"/>
        <end position="150"/>
    </location>
</feature>
<dbReference type="Gene3D" id="3.40.350.10">
    <property type="entry name" value="Creatinase/prolidase N-terminal domain"/>
    <property type="match status" value="1"/>
</dbReference>
<dbReference type="InterPro" id="IPR000994">
    <property type="entry name" value="Pept_M24"/>
</dbReference>
<dbReference type="SUPFAM" id="SSF55920">
    <property type="entry name" value="Creatinase/aminopeptidase"/>
    <property type="match status" value="1"/>
</dbReference>
<protein>
    <submittedName>
        <fullName evidence="3">Peptidase M24</fullName>
    </submittedName>
</protein>
<dbReference type="Pfam" id="PF01321">
    <property type="entry name" value="Creatinase_N"/>
    <property type="match status" value="1"/>
</dbReference>
<feature type="domain" description="Peptidase M24" evidence="1">
    <location>
        <begin position="159"/>
        <end position="357"/>
    </location>
</feature>
<dbReference type="Gene3D" id="3.90.230.10">
    <property type="entry name" value="Creatinase/methionine aminopeptidase superfamily"/>
    <property type="match status" value="1"/>
</dbReference>
<dbReference type="CDD" id="cd01066">
    <property type="entry name" value="APP_MetAP"/>
    <property type="match status" value="1"/>
</dbReference>
<sequence length="373" mass="39876">MATEVLPDDRALRCGRRERALAQMEAHDLDVLVLGRQANVRYVAGAPQLWVAGTRPFGPTCVLVRATGAIHLMSTWDEGVPDDIPRENLYGLAWNPLNTVAALKRIEAASSAQRVGTDALSPTFAELLPMAFPNAQLIDAEPAMRAARRIKTSEEVMMLRQSVQVAESALAAAVAELRPGVSEQKLTGVLLEAMTAAGVSTPANQDAVWVTSREHPWRRVNGDGCARSGDLVAFSASALADGYIGEVGRTWPAGRPVGVANLYQRWNTLWNCLFAACRPGASADDLLGAYRAAGEPLPPMPVARGLGMGFDPPVVSSHLPQTAAGERLEPGMVLAVTGYVWEHAVGAVFGREAVLITSDGAEVLTKSPFWEEH</sequence>
<keyword evidence="4" id="KW-1185">Reference proteome</keyword>
<dbReference type="PANTHER" id="PTHR46112">
    <property type="entry name" value="AMINOPEPTIDASE"/>
    <property type="match status" value="1"/>
</dbReference>
<evidence type="ECO:0000259" key="2">
    <source>
        <dbReference type="Pfam" id="PF01321"/>
    </source>
</evidence>